<evidence type="ECO:0000313" key="2">
    <source>
        <dbReference type="Proteomes" id="UP000245926"/>
    </source>
</evidence>
<dbReference type="Proteomes" id="UP000245926">
    <property type="component" value="Chromosome"/>
</dbReference>
<organism evidence="1 2">
    <name type="scientific">Methylobacterium durans</name>
    <dbReference type="NCBI Taxonomy" id="2202825"/>
    <lineage>
        <taxon>Bacteria</taxon>
        <taxon>Pseudomonadati</taxon>
        <taxon>Pseudomonadota</taxon>
        <taxon>Alphaproteobacteria</taxon>
        <taxon>Hyphomicrobiales</taxon>
        <taxon>Methylobacteriaceae</taxon>
        <taxon>Methylobacterium</taxon>
    </lineage>
</organism>
<dbReference type="AlphaFoldDB" id="A0A2U8WB36"/>
<evidence type="ECO:0000313" key="1">
    <source>
        <dbReference type="EMBL" id="AWN43365.1"/>
    </source>
</evidence>
<reference evidence="2" key="1">
    <citation type="submission" date="2018-05" db="EMBL/GenBank/DDBJ databases">
        <title>Complete Genome Sequence of Methylobacterium sp. 17SD2-17.</title>
        <authorList>
            <person name="Srinivasan S."/>
        </authorList>
    </citation>
    <scope>NUCLEOTIDE SEQUENCE [LARGE SCALE GENOMIC DNA]</scope>
    <source>
        <strain evidence="2">17SD2-17</strain>
    </source>
</reference>
<name>A0A2U8WB36_9HYPH</name>
<keyword evidence="2" id="KW-1185">Reference proteome</keyword>
<accession>A0A2U8WB36</accession>
<protein>
    <submittedName>
        <fullName evidence="1">Uncharacterized protein</fullName>
    </submittedName>
</protein>
<sequence>MLKAEALATPATEVPAGPVEEIAQAYLRTAYGDAGVALRCAITDALANLLEAECREKNRERLISVGYVRVGLRRMHQ</sequence>
<dbReference type="OrthoDB" id="8002007at2"/>
<dbReference type="KEGG" id="mets:DK389_26215"/>
<dbReference type="RefSeq" id="WP_109894099.1">
    <property type="nucleotide sequence ID" value="NZ_CP029550.1"/>
</dbReference>
<dbReference type="EMBL" id="CP029550">
    <property type="protein sequence ID" value="AWN43365.1"/>
    <property type="molecule type" value="Genomic_DNA"/>
</dbReference>
<proteinExistence type="predicted"/>
<gene>
    <name evidence="1" type="ORF">DK389_26215</name>
</gene>